<dbReference type="EMBL" id="JARVII010000002">
    <property type="protein sequence ID" value="MDG9698409.1"/>
    <property type="molecule type" value="Genomic_DNA"/>
</dbReference>
<feature type="domain" description="Cytochrome c assembly protein" evidence="2">
    <location>
        <begin position="41"/>
        <end position="265"/>
    </location>
</feature>
<keyword evidence="1" id="KW-0812">Transmembrane</keyword>
<feature type="transmembrane region" description="Helical" evidence="1">
    <location>
        <begin position="243"/>
        <end position="262"/>
    </location>
</feature>
<feature type="transmembrane region" description="Helical" evidence="1">
    <location>
        <begin position="173"/>
        <end position="194"/>
    </location>
</feature>
<keyword evidence="1" id="KW-0472">Membrane</keyword>
<dbReference type="Proteomes" id="UP001237156">
    <property type="component" value="Unassembled WGS sequence"/>
</dbReference>
<protein>
    <submittedName>
        <fullName evidence="3">Cytochrome c biogenesis protein CcsA</fullName>
    </submittedName>
</protein>
<feature type="transmembrane region" description="Helical" evidence="1">
    <location>
        <begin position="62"/>
        <end position="83"/>
    </location>
</feature>
<feature type="transmembrane region" description="Helical" evidence="1">
    <location>
        <begin position="38"/>
        <end position="56"/>
    </location>
</feature>
<gene>
    <name evidence="3" type="primary">ccsA</name>
    <name evidence="3" type="ORF">QB898_01520</name>
</gene>
<dbReference type="InterPro" id="IPR052372">
    <property type="entry name" value="YpjD/HemX"/>
</dbReference>
<feature type="transmembrane region" description="Helical" evidence="1">
    <location>
        <begin position="214"/>
        <end position="231"/>
    </location>
</feature>
<dbReference type="PANTHER" id="PTHR38034">
    <property type="entry name" value="INNER MEMBRANE PROTEIN YPJD"/>
    <property type="match status" value="1"/>
</dbReference>
<evidence type="ECO:0000256" key="1">
    <source>
        <dbReference type="SAM" id="Phobius"/>
    </source>
</evidence>
<dbReference type="GO" id="GO:0020037">
    <property type="term" value="F:heme binding"/>
    <property type="evidence" value="ECO:0007669"/>
    <property type="project" value="InterPro"/>
</dbReference>
<dbReference type="Pfam" id="PF01578">
    <property type="entry name" value="Cytochrom_C_asm"/>
    <property type="match status" value="1"/>
</dbReference>
<dbReference type="GO" id="GO:0017004">
    <property type="term" value="P:cytochrome complex assembly"/>
    <property type="evidence" value="ECO:0007669"/>
    <property type="project" value="InterPro"/>
</dbReference>
<feature type="transmembrane region" description="Helical" evidence="1">
    <location>
        <begin position="12"/>
        <end position="31"/>
    </location>
</feature>
<evidence type="ECO:0000313" key="4">
    <source>
        <dbReference type="Proteomes" id="UP001237156"/>
    </source>
</evidence>
<keyword evidence="1" id="KW-1133">Transmembrane helix</keyword>
<comment type="caution">
    <text evidence="3">The sequence shown here is derived from an EMBL/GenBank/DDBJ whole genome shotgun (WGS) entry which is preliminary data.</text>
</comment>
<organism evidence="3 4">
    <name type="scientific">Ottowia cancrivicina</name>
    <dbReference type="NCBI Taxonomy" id="3040346"/>
    <lineage>
        <taxon>Bacteria</taxon>
        <taxon>Pseudomonadati</taxon>
        <taxon>Pseudomonadota</taxon>
        <taxon>Betaproteobacteria</taxon>
        <taxon>Burkholderiales</taxon>
        <taxon>Comamonadaceae</taxon>
        <taxon>Ottowia</taxon>
    </lineage>
</organism>
<evidence type="ECO:0000313" key="3">
    <source>
        <dbReference type="EMBL" id="MDG9698409.1"/>
    </source>
</evidence>
<feature type="transmembrane region" description="Helical" evidence="1">
    <location>
        <begin position="95"/>
        <end position="114"/>
    </location>
</feature>
<proteinExistence type="predicted"/>
<keyword evidence="4" id="KW-1185">Reference proteome</keyword>
<sequence>MILASPPLEGVLLGAGAALAYAVPALAWRALGERRARWALVVAWALHAAALGWALLGGHGGARFGFAQALSVTAWLVVTVYVVESQVLPQLRARWALAGFGSAAVLLALFFPGQKLPPTQSPLLPLHWALGIASYGLFAAATAHGWLMLRSERLLRQRAQNASGVPLLTLERLMFRLITAGFIVLSATLLAGGIFGETLYGSQHTGWRWDHKRVFTLLSWVTFAVLLLGRWRLGWRGRRAVHVLYAGAALLLLAYVGSRFVLEVLLERTA</sequence>
<accession>A0AAW6RHW3</accession>
<evidence type="ECO:0000259" key="2">
    <source>
        <dbReference type="Pfam" id="PF01578"/>
    </source>
</evidence>
<dbReference type="RefSeq" id="WP_279523524.1">
    <property type="nucleotide sequence ID" value="NZ_JARVII010000002.1"/>
</dbReference>
<name>A0AAW6RHW3_9BURK</name>
<dbReference type="InterPro" id="IPR002541">
    <property type="entry name" value="Cyt_c_assembly"/>
</dbReference>
<feature type="transmembrane region" description="Helical" evidence="1">
    <location>
        <begin position="126"/>
        <end position="149"/>
    </location>
</feature>
<dbReference type="AlphaFoldDB" id="A0AAW6RHW3"/>
<dbReference type="PANTHER" id="PTHR38034:SF1">
    <property type="entry name" value="INNER MEMBRANE PROTEIN YPJD"/>
    <property type="match status" value="1"/>
</dbReference>
<reference evidence="3 4" key="1">
    <citation type="submission" date="2023-04" db="EMBL/GenBank/DDBJ databases">
        <title>Ottowia paracancer sp. nov., isolated from human stomach.</title>
        <authorList>
            <person name="Song Y."/>
        </authorList>
    </citation>
    <scope>NUCLEOTIDE SEQUENCE [LARGE SCALE GENOMIC DNA]</scope>
    <source>
        <strain evidence="3 4">10c7w1</strain>
    </source>
</reference>